<sequence>MFFHHYSQGQCCGLIDLMREYQNLKSTVSQVLESASSVIVTRTTIKDQEDLKWAVSKHESAKNEMNCKQKELDNFTSKGKHLLSELKKVHSSDFALVKTDMEGTVDKWLDVSEKIEESIDRLRGGLSIWEDVLSSKDEIEGWSNNSLPQLSENINNLNNSHKTEEFLREFESEVKNKALKLEELHSKVNTLKELTKNPETPPDLQFIEADLRQKLEHAKEITEEAKGTLKDFTAQSTQVEKFIDDITAWLARVEESLRSCAQAETCEGLRKVKDIQKELQSQQSNISSTQENLNSLCRKYHSVELESLGRAMTGLIKKQEAASQLCSKTQASLQDSLEKHFNGEL</sequence>
<gene>
    <name evidence="6" type="ORF">GHT09_000105</name>
    <name evidence="7" type="ORF">MONAX_5E003891</name>
</gene>
<evidence type="ECO:0000313" key="6">
    <source>
        <dbReference type="EMBL" id="KAF7487433.1"/>
    </source>
</evidence>
<dbReference type="AlphaFoldDB" id="A0A5E4APU2"/>
<dbReference type="SUPFAM" id="SSF46966">
    <property type="entry name" value="Spectrin repeat"/>
    <property type="match status" value="2"/>
</dbReference>
<reference evidence="6" key="2">
    <citation type="submission" date="2020-08" db="EMBL/GenBank/DDBJ databases">
        <authorList>
            <person name="Shumante A."/>
            <person name="Zimin A.V."/>
            <person name="Puiu D."/>
            <person name="Salzberg S.L."/>
        </authorList>
    </citation>
    <scope>NUCLEOTIDE SEQUENCE</scope>
    <source>
        <strain evidence="6">WC2-LM</strain>
        <tissue evidence="6">Liver</tissue>
    </source>
</reference>
<evidence type="ECO:0000256" key="5">
    <source>
        <dbReference type="SAM" id="Coils"/>
    </source>
</evidence>
<comment type="subcellular location">
    <subcellularLocation>
        <location evidence="1">Endomembrane system</location>
    </subcellularLocation>
</comment>
<protein>
    <submittedName>
        <fullName evidence="7">Uncharacterized protein</fullName>
    </submittedName>
</protein>
<keyword evidence="4" id="KW-0472">Membrane</keyword>
<evidence type="ECO:0000256" key="2">
    <source>
        <dbReference type="ARBA" id="ARBA00022553"/>
    </source>
</evidence>
<dbReference type="Proteomes" id="UP000335636">
    <property type="component" value="Unassembled WGS sequence"/>
</dbReference>
<evidence type="ECO:0000313" key="8">
    <source>
        <dbReference type="Proteomes" id="UP000335636"/>
    </source>
</evidence>
<dbReference type="EMBL" id="WJEC01000005">
    <property type="protein sequence ID" value="KAF7487433.1"/>
    <property type="molecule type" value="Genomic_DNA"/>
</dbReference>
<dbReference type="InterPro" id="IPR018159">
    <property type="entry name" value="Spectrin/alpha-actinin"/>
</dbReference>
<dbReference type="Gene3D" id="1.20.58.60">
    <property type="match status" value="2"/>
</dbReference>
<evidence type="ECO:0000256" key="3">
    <source>
        <dbReference type="ARBA" id="ARBA00022737"/>
    </source>
</evidence>
<evidence type="ECO:0000256" key="1">
    <source>
        <dbReference type="ARBA" id="ARBA00004308"/>
    </source>
</evidence>
<feature type="coiled-coil region" evidence="5">
    <location>
        <begin position="272"/>
        <end position="299"/>
    </location>
</feature>
<evidence type="ECO:0000256" key="4">
    <source>
        <dbReference type="ARBA" id="ARBA00023136"/>
    </source>
</evidence>
<accession>A0A5E4APU2</accession>
<dbReference type="EMBL" id="CABDUW010000112">
    <property type="protein sequence ID" value="VTJ58950.1"/>
    <property type="molecule type" value="Genomic_DNA"/>
</dbReference>
<feature type="coiled-coil region" evidence="5">
    <location>
        <begin position="167"/>
        <end position="224"/>
    </location>
</feature>
<keyword evidence="3" id="KW-0677">Repeat</keyword>
<proteinExistence type="predicted"/>
<keyword evidence="5" id="KW-0175">Coiled coil</keyword>
<dbReference type="SMART" id="SM00150">
    <property type="entry name" value="SPEC"/>
    <property type="match status" value="3"/>
</dbReference>
<keyword evidence="2" id="KW-0597">Phosphoprotein</keyword>
<keyword evidence="8" id="KW-1185">Reference proteome</keyword>
<dbReference type="PANTHER" id="PTHR14514:SF3">
    <property type="entry name" value="NESPRIN-1"/>
    <property type="match status" value="1"/>
</dbReference>
<organism evidence="7 8">
    <name type="scientific">Marmota monax</name>
    <name type="common">Woodchuck</name>
    <dbReference type="NCBI Taxonomy" id="9995"/>
    <lineage>
        <taxon>Eukaryota</taxon>
        <taxon>Metazoa</taxon>
        <taxon>Chordata</taxon>
        <taxon>Craniata</taxon>
        <taxon>Vertebrata</taxon>
        <taxon>Euteleostomi</taxon>
        <taxon>Mammalia</taxon>
        <taxon>Eutheria</taxon>
        <taxon>Euarchontoglires</taxon>
        <taxon>Glires</taxon>
        <taxon>Rodentia</taxon>
        <taxon>Sciuromorpha</taxon>
        <taxon>Sciuridae</taxon>
        <taxon>Xerinae</taxon>
        <taxon>Marmotini</taxon>
        <taxon>Marmota</taxon>
    </lineage>
</organism>
<evidence type="ECO:0000313" key="7">
    <source>
        <dbReference type="EMBL" id="VTJ58950.1"/>
    </source>
</evidence>
<name>A0A5E4APU2_MARMO</name>
<reference evidence="7 8" key="1">
    <citation type="submission" date="2019-04" db="EMBL/GenBank/DDBJ databases">
        <authorList>
            <person name="Alioto T."/>
            <person name="Alioto T."/>
        </authorList>
    </citation>
    <scope>NUCLEOTIDE SEQUENCE [LARGE SCALE GENOMIC DNA]</scope>
</reference>
<dbReference type="Proteomes" id="UP000662637">
    <property type="component" value="Unassembled WGS sequence"/>
</dbReference>
<dbReference type="PANTHER" id="PTHR14514">
    <property type="entry name" value="PKA ANCHORING PROTEIN"/>
    <property type="match status" value="1"/>
</dbReference>